<keyword evidence="4" id="KW-1185">Reference proteome</keyword>
<organism evidence="3 4">
    <name type="scientific">Lophiostoma macrostomum CBS 122681</name>
    <dbReference type="NCBI Taxonomy" id="1314788"/>
    <lineage>
        <taxon>Eukaryota</taxon>
        <taxon>Fungi</taxon>
        <taxon>Dikarya</taxon>
        <taxon>Ascomycota</taxon>
        <taxon>Pezizomycotina</taxon>
        <taxon>Dothideomycetes</taxon>
        <taxon>Pleosporomycetidae</taxon>
        <taxon>Pleosporales</taxon>
        <taxon>Lophiostomataceae</taxon>
        <taxon>Lophiostoma</taxon>
    </lineage>
</organism>
<dbReference type="Proteomes" id="UP000799324">
    <property type="component" value="Unassembled WGS sequence"/>
</dbReference>
<dbReference type="GO" id="GO:0016787">
    <property type="term" value="F:hydrolase activity"/>
    <property type="evidence" value="ECO:0007669"/>
    <property type="project" value="InterPro"/>
</dbReference>
<dbReference type="InterPro" id="IPR051693">
    <property type="entry name" value="UPF0046_metallophosphoest"/>
</dbReference>
<dbReference type="Pfam" id="PF00149">
    <property type="entry name" value="Metallophos"/>
    <property type="match status" value="1"/>
</dbReference>
<evidence type="ECO:0000313" key="3">
    <source>
        <dbReference type="EMBL" id="KAF2654142.1"/>
    </source>
</evidence>
<evidence type="ECO:0000313" key="4">
    <source>
        <dbReference type="Proteomes" id="UP000799324"/>
    </source>
</evidence>
<feature type="region of interest" description="Disordered" evidence="1">
    <location>
        <begin position="1"/>
        <end position="27"/>
    </location>
</feature>
<protein>
    <submittedName>
        <fullName evidence="3">Metallo-dependent phosphatase</fullName>
    </submittedName>
</protein>
<dbReference type="SUPFAM" id="SSF56300">
    <property type="entry name" value="Metallo-dependent phosphatases"/>
    <property type="match status" value="1"/>
</dbReference>
<dbReference type="Gene3D" id="3.60.21.10">
    <property type="match status" value="1"/>
</dbReference>
<evidence type="ECO:0000256" key="1">
    <source>
        <dbReference type="SAM" id="MobiDB-lite"/>
    </source>
</evidence>
<dbReference type="OrthoDB" id="630188at2759"/>
<sequence>MAIPSKRPRSESRSPSPSSKKQKPVPTTRFLILSDTHSHKLATYPAADVLLHCGDLTDDGSPSSIRSALLELSKAPCPLKLVIAGNHEISLDATYWASEGGAESQHAEARSLVFGANSLAAELGITFLSEGTHTFSLEHGAEFKVYASPFTPRHGSSAFQYQSKEDRFNASENTPAWSENVSTEPSRIPDGVDIVMTHGPPQYILDGTGDGRSAGCEHLRRAVARVKPRLHCFGHIHGGYGAQRIEFTGAEGEEDGMKPLEKEWVGKNQAKRKGFSCLSPESLERWSRGGQMLCVNVTIMDAEGEATNMPWVVDMELPARG</sequence>
<reference evidence="3" key="1">
    <citation type="journal article" date="2020" name="Stud. Mycol.">
        <title>101 Dothideomycetes genomes: a test case for predicting lifestyles and emergence of pathogens.</title>
        <authorList>
            <person name="Haridas S."/>
            <person name="Albert R."/>
            <person name="Binder M."/>
            <person name="Bloem J."/>
            <person name="Labutti K."/>
            <person name="Salamov A."/>
            <person name="Andreopoulos B."/>
            <person name="Baker S."/>
            <person name="Barry K."/>
            <person name="Bills G."/>
            <person name="Bluhm B."/>
            <person name="Cannon C."/>
            <person name="Castanera R."/>
            <person name="Culley D."/>
            <person name="Daum C."/>
            <person name="Ezra D."/>
            <person name="Gonzalez J."/>
            <person name="Henrissat B."/>
            <person name="Kuo A."/>
            <person name="Liang C."/>
            <person name="Lipzen A."/>
            <person name="Lutzoni F."/>
            <person name="Magnuson J."/>
            <person name="Mondo S."/>
            <person name="Nolan M."/>
            <person name="Ohm R."/>
            <person name="Pangilinan J."/>
            <person name="Park H.-J."/>
            <person name="Ramirez L."/>
            <person name="Alfaro M."/>
            <person name="Sun H."/>
            <person name="Tritt A."/>
            <person name="Yoshinaga Y."/>
            <person name="Zwiers L.-H."/>
            <person name="Turgeon B."/>
            <person name="Goodwin S."/>
            <person name="Spatafora J."/>
            <person name="Crous P."/>
            <person name="Grigoriev I."/>
        </authorList>
    </citation>
    <scope>NUCLEOTIDE SEQUENCE</scope>
    <source>
        <strain evidence="3">CBS 122681</strain>
    </source>
</reference>
<proteinExistence type="predicted"/>
<dbReference type="CDD" id="cd07379">
    <property type="entry name" value="MPP_239FB"/>
    <property type="match status" value="1"/>
</dbReference>
<dbReference type="EMBL" id="MU004369">
    <property type="protein sequence ID" value="KAF2654142.1"/>
    <property type="molecule type" value="Genomic_DNA"/>
</dbReference>
<dbReference type="PANTHER" id="PTHR12905">
    <property type="entry name" value="METALLOPHOSPHOESTERASE"/>
    <property type="match status" value="1"/>
</dbReference>
<dbReference type="InterPro" id="IPR004843">
    <property type="entry name" value="Calcineurin-like_PHP"/>
</dbReference>
<name>A0A6A6T374_9PLEO</name>
<evidence type="ECO:0000259" key="2">
    <source>
        <dbReference type="Pfam" id="PF00149"/>
    </source>
</evidence>
<feature type="domain" description="Calcineurin-like phosphoesterase" evidence="2">
    <location>
        <begin position="29"/>
        <end position="238"/>
    </location>
</feature>
<dbReference type="InterPro" id="IPR029052">
    <property type="entry name" value="Metallo-depent_PP-like"/>
</dbReference>
<accession>A0A6A6T374</accession>
<dbReference type="PANTHER" id="PTHR12905:SF0">
    <property type="entry name" value="CALCINEURIN-LIKE PHOSPHOESTERASE DOMAIN-CONTAINING PROTEIN"/>
    <property type="match status" value="1"/>
</dbReference>
<gene>
    <name evidence="3" type="ORF">K491DRAFT_694093</name>
</gene>
<dbReference type="AlphaFoldDB" id="A0A6A6T374"/>